<feature type="domain" description="HTH LytTR-type" evidence="3">
    <location>
        <begin position="184"/>
        <end position="261"/>
    </location>
</feature>
<dbReference type="PROSITE" id="PS50110">
    <property type="entry name" value="RESPONSE_REGULATORY"/>
    <property type="match status" value="1"/>
</dbReference>
<dbReference type="SMART" id="SM00850">
    <property type="entry name" value="LytTR"/>
    <property type="match status" value="1"/>
</dbReference>
<dbReference type="EMBL" id="QRVZ01000026">
    <property type="protein sequence ID" value="RGS80174.1"/>
    <property type="molecule type" value="Genomic_DNA"/>
</dbReference>
<organism evidence="4 12">
    <name type="scientific">Bacteroides ovatus</name>
    <dbReference type="NCBI Taxonomy" id="28116"/>
    <lineage>
        <taxon>Bacteria</taxon>
        <taxon>Pseudomonadati</taxon>
        <taxon>Bacteroidota</taxon>
        <taxon>Bacteroidia</taxon>
        <taxon>Bacteroidales</taxon>
        <taxon>Bacteroidaceae</taxon>
        <taxon>Bacteroides</taxon>
    </lineage>
</organism>
<evidence type="ECO:0000313" key="5">
    <source>
        <dbReference type="EMBL" id="KAA4088734.1"/>
    </source>
</evidence>
<evidence type="ECO:0000313" key="13">
    <source>
        <dbReference type="Proteomes" id="UP000435985"/>
    </source>
</evidence>
<dbReference type="Gene3D" id="3.40.50.2300">
    <property type="match status" value="1"/>
</dbReference>
<dbReference type="Proteomes" id="UP000323717">
    <property type="component" value="Unassembled WGS sequence"/>
</dbReference>
<evidence type="ECO:0000259" key="3">
    <source>
        <dbReference type="PROSITE" id="PS50930"/>
    </source>
</evidence>
<evidence type="ECO:0000259" key="2">
    <source>
        <dbReference type="PROSITE" id="PS50110"/>
    </source>
</evidence>
<evidence type="ECO:0000313" key="14">
    <source>
        <dbReference type="Proteomes" id="UP000473905"/>
    </source>
</evidence>
<evidence type="ECO:0000313" key="8">
    <source>
        <dbReference type="EMBL" id="RGS80174.1"/>
    </source>
</evidence>
<dbReference type="FunFam" id="3.40.50.2300:FF:000361">
    <property type="entry name" value="Two-component system response regulator"/>
    <property type="match status" value="1"/>
</dbReference>
<name>A0A139LLJ0_BACOV</name>
<dbReference type="Pfam" id="PF00072">
    <property type="entry name" value="Response_reg"/>
    <property type="match status" value="1"/>
</dbReference>
<reference evidence="7" key="3">
    <citation type="submission" date="2022-10" db="EMBL/GenBank/DDBJ databases">
        <title>Human gut microbiome strain richness.</title>
        <authorList>
            <person name="Chen-Liaw A."/>
        </authorList>
    </citation>
    <scope>NUCLEOTIDE SEQUENCE</scope>
    <source>
        <strain evidence="7">BSD2780120875st1_E1_BSD2780120875_150330</strain>
    </source>
</reference>
<gene>
    <name evidence="9" type="ORF">DW206_16240</name>
    <name evidence="8" type="ORF">DWX70_22575</name>
    <name evidence="6" type="ORF">F3B98_09620</name>
    <name evidence="5" type="ORF">F3D66_29480</name>
    <name evidence="4" type="ORF">F3D71_14125</name>
    <name evidence="7" type="ORF">PO382_03205</name>
</gene>
<dbReference type="InterPro" id="IPR001789">
    <property type="entry name" value="Sig_transdc_resp-reg_receiver"/>
</dbReference>
<dbReference type="InterPro" id="IPR046947">
    <property type="entry name" value="LytR-like"/>
</dbReference>
<dbReference type="EMBL" id="JAQNZF010000003">
    <property type="protein sequence ID" value="MDC2741228.1"/>
    <property type="molecule type" value="Genomic_DNA"/>
</dbReference>
<dbReference type="RefSeq" id="WP_004311025.1">
    <property type="nucleotide sequence ID" value="NZ_BAABYV010000001.1"/>
</dbReference>
<evidence type="ECO:0000313" key="9">
    <source>
        <dbReference type="EMBL" id="RHH43832.1"/>
    </source>
</evidence>
<comment type="caution">
    <text evidence="4">The sequence shown here is derived from an EMBL/GenBank/DDBJ whole genome shotgun (WGS) entry which is preliminary data.</text>
</comment>
<dbReference type="Proteomes" id="UP000266492">
    <property type="component" value="Unassembled WGS sequence"/>
</dbReference>
<evidence type="ECO:0000313" key="6">
    <source>
        <dbReference type="EMBL" id="KAA4664642.1"/>
    </source>
</evidence>
<feature type="modified residue" description="4-aspartylphosphate" evidence="1">
    <location>
        <position position="55"/>
    </location>
</feature>
<dbReference type="Gene3D" id="2.40.50.1020">
    <property type="entry name" value="LytTr DNA-binding domain"/>
    <property type="match status" value="1"/>
</dbReference>
<dbReference type="EMBL" id="VWFO01000009">
    <property type="protein sequence ID" value="KAA4664642.1"/>
    <property type="molecule type" value="Genomic_DNA"/>
</dbReference>
<evidence type="ECO:0000313" key="7">
    <source>
        <dbReference type="EMBL" id="MDC2741228.1"/>
    </source>
</evidence>
<dbReference type="SMART" id="SM00448">
    <property type="entry name" value="REC"/>
    <property type="match status" value="1"/>
</dbReference>
<sequence length="264" mass="30718">MKIVIIEDEKAAVRNLTSLLNEIKPNGEIVTILDSISSTIEWFSSHPMPELVFMDIHLADGSAFEIFNHINITCPIIFTTAYDEYALRAFKVNSIDYLLKPIGKEDIEHAFDKLQGLQDAADKHQFPFPQQENELLKLIHSLQKQENYKSHFLIPTKGDKLLPVSVDMIQLFYIKDCQVKVVLTDETEYCFSQTLDELTECLNPSLFFRANRQYLISREAIKDIDLWFNSRLSINLYYSGIKEKILVSKARVAEFKEWFSKRKR</sequence>
<dbReference type="PROSITE" id="PS50930">
    <property type="entry name" value="HTH_LYTTR"/>
    <property type="match status" value="1"/>
</dbReference>
<dbReference type="Proteomes" id="UP000283329">
    <property type="component" value="Unassembled WGS sequence"/>
</dbReference>
<dbReference type="InterPro" id="IPR011006">
    <property type="entry name" value="CheY-like_superfamily"/>
</dbReference>
<dbReference type="Pfam" id="PF04397">
    <property type="entry name" value="LytTR"/>
    <property type="match status" value="1"/>
</dbReference>
<dbReference type="Proteomes" id="UP001219389">
    <property type="component" value="Unassembled WGS sequence"/>
</dbReference>
<dbReference type="InterPro" id="IPR007492">
    <property type="entry name" value="LytTR_DNA-bd_dom"/>
</dbReference>
<dbReference type="AlphaFoldDB" id="A0A139LLJ0"/>
<dbReference type="STRING" id="28116.Bovatus_04112"/>
<evidence type="ECO:0000313" key="11">
    <source>
        <dbReference type="Proteomes" id="UP000283329"/>
    </source>
</evidence>
<dbReference type="SUPFAM" id="SSF52172">
    <property type="entry name" value="CheY-like"/>
    <property type="match status" value="1"/>
</dbReference>
<reference evidence="12 13" key="2">
    <citation type="journal article" date="2019" name="Nat. Med.">
        <title>A library of human gut bacterial isolates paired with longitudinal multiomics data enables mechanistic microbiome research.</title>
        <authorList>
            <person name="Poyet M."/>
            <person name="Groussin M."/>
            <person name="Gibbons S.M."/>
            <person name="Avila-Pacheco J."/>
            <person name="Jiang X."/>
            <person name="Kearney S.M."/>
            <person name="Perrotta A.R."/>
            <person name="Berdy B."/>
            <person name="Zhao S."/>
            <person name="Lieberman T.D."/>
            <person name="Swanson P.K."/>
            <person name="Smith M."/>
            <person name="Roesemann S."/>
            <person name="Alexander J.E."/>
            <person name="Rich S.A."/>
            <person name="Livny J."/>
            <person name="Vlamakis H."/>
            <person name="Clish C."/>
            <person name="Bullock K."/>
            <person name="Deik A."/>
            <person name="Scott J."/>
            <person name="Pierce K.A."/>
            <person name="Xavier R.J."/>
            <person name="Alm E.J."/>
        </authorList>
    </citation>
    <scope>NUCLEOTIDE SEQUENCE [LARGE SCALE GENOMIC DNA]</scope>
    <source>
        <strain evidence="5 14">BIOML-A134</strain>
        <strain evidence="6 13">BIOML-A14</strain>
        <strain evidence="4 12">BIOML-A163</strain>
    </source>
</reference>
<dbReference type="Proteomes" id="UP000473905">
    <property type="component" value="Unassembled WGS sequence"/>
</dbReference>
<dbReference type="EMBL" id="VWLE01000194">
    <property type="protein sequence ID" value="KAA3951040.1"/>
    <property type="molecule type" value="Genomic_DNA"/>
</dbReference>
<dbReference type="GO" id="GO:0003677">
    <property type="term" value="F:DNA binding"/>
    <property type="evidence" value="ECO:0007669"/>
    <property type="project" value="UniProtKB-KW"/>
</dbReference>
<dbReference type="PANTHER" id="PTHR37299">
    <property type="entry name" value="TRANSCRIPTIONAL REGULATOR-RELATED"/>
    <property type="match status" value="1"/>
</dbReference>
<keyword evidence="1" id="KW-0597">Phosphoprotein</keyword>
<evidence type="ECO:0000313" key="10">
    <source>
        <dbReference type="Proteomes" id="UP000266492"/>
    </source>
</evidence>
<dbReference type="Proteomes" id="UP000435985">
    <property type="component" value="Unassembled WGS sequence"/>
</dbReference>
<proteinExistence type="predicted"/>
<dbReference type="PANTHER" id="PTHR37299:SF1">
    <property type="entry name" value="STAGE 0 SPORULATION PROTEIN A HOMOLOG"/>
    <property type="match status" value="1"/>
</dbReference>
<keyword evidence="7" id="KW-0238">DNA-binding</keyword>
<dbReference type="GO" id="GO:0000156">
    <property type="term" value="F:phosphorelay response regulator activity"/>
    <property type="evidence" value="ECO:0007669"/>
    <property type="project" value="InterPro"/>
</dbReference>
<evidence type="ECO:0000313" key="12">
    <source>
        <dbReference type="Proteomes" id="UP000323717"/>
    </source>
</evidence>
<protein>
    <submittedName>
        <fullName evidence="8">DNA-binding response regulator</fullName>
    </submittedName>
    <submittedName>
        <fullName evidence="7">LytTR family DNA-binding domain-containing protein</fullName>
    </submittedName>
    <submittedName>
        <fullName evidence="4">Response regulator transcription factor</fullName>
    </submittedName>
</protein>
<reference evidence="10 11" key="1">
    <citation type="submission" date="2018-08" db="EMBL/GenBank/DDBJ databases">
        <title>A genome reference for cultivated species of the human gut microbiota.</title>
        <authorList>
            <person name="Zou Y."/>
            <person name="Xue W."/>
            <person name="Luo G."/>
        </authorList>
    </citation>
    <scope>NUCLEOTIDE SEQUENCE [LARGE SCALE GENOMIC DNA]</scope>
    <source>
        <strain evidence="8 10">AF20-9LB</strain>
        <strain evidence="9 11">AM17-48</strain>
    </source>
</reference>
<evidence type="ECO:0000256" key="1">
    <source>
        <dbReference type="PROSITE-ProRule" id="PRU00169"/>
    </source>
</evidence>
<accession>A0A139LLJ0</accession>
<feature type="domain" description="Response regulatory" evidence="2">
    <location>
        <begin position="2"/>
        <end position="115"/>
    </location>
</feature>
<dbReference type="EMBL" id="VWKB01000069">
    <property type="protein sequence ID" value="KAA4088734.1"/>
    <property type="molecule type" value="Genomic_DNA"/>
</dbReference>
<evidence type="ECO:0000313" key="4">
    <source>
        <dbReference type="EMBL" id="KAA3951040.1"/>
    </source>
</evidence>
<dbReference type="EMBL" id="QRJR01000015">
    <property type="protein sequence ID" value="RHH43832.1"/>
    <property type="molecule type" value="Genomic_DNA"/>
</dbReference>
<keyword evidence="14" id="KW-1185">Reference proteome</keyword>